<dbReference type="PANTHER" id="PTHR47199">
    <property type="entry name" value="PHOTOSYSTEM II STABILITY/ASSEMBLY FACTOR HCF136, CHLOROPLASTIC"/>
    <property type="match status" value="1"/>
</dbReference>
<organism evidence="5 6">
    <name type="scientific">Hymenobacter gummosus</name>
    <dbReference type="NCBI Taxonomy" id="1776032"/>
    <lineage>
        <taxon>Bacteria</taxon>
        <taxon>Pseudomonadati</taxon>
        <taxon>Bacteroidota</taxon>
        <taxon>Cytophagia</taxon>
        <taxon>Cytophagales</taxon>
        <taxon>Hymenobacteraceae</taxon>
        <taxon>Hymenobacter</taxon>
    </lineage>
</organism>
<evidence type="ECO:0000259" key="4">
    <source>
        <dbReference type="Pfam" id="PF18962"/>
    </source>
</evidence>
<dbReference type="CDD" id="cd15482">
    <property type="entry name" value="Sialidase_non-viral"/>
    <property type="match status" value="1"/>
</dbReference>
<reference evidence="5 6" key="1">
    <citation type="submission" date="2018-12" db="EMBL/GenBank/DDBJ databases">
        <title>Hymenobacter gummosus sp. nov., isolated from a spring.</title>
        <authorList>
            <person name="Nie L."/>
        </authorList>
    </citation>
    <scope>NUCLEOTIDE SEQUENCE [LARGE SCALE GENOMIC DNA]</scope>
    <source>
        <strain evidence="5 6">KCTC 52166</strain>
    </source>
</reference>
<sequence>MKAFLLTLLAAGSAGLTAQAQWVNQPINFTPARATALHLDVVDANTVWAVSQVVDATYAPPQLARTTDGGRTWTVSTLPLRNVHREDVLGLSAPSPSTAWIVTVPVDSAGSRILRTTDGGQTWTVQGRGTVFYNAFSFADFVHFFSTTEGVVCGEQLTPAGGFELYRTTDAGQTWTPVPTPAAQPNEGAGGRPVVFGNSIWFMTDKGRVFRSTDRGQTWAVSALPVPAEPTGLAFRDAQKGLISVLDESGTDHELYRTTDGGQTWTAVAYTGPLHGIALAAVPGTTQYVSTGTDIGNGDGGSSYSRDNGQTWTALENTTDHLAVEFVSPTVGWSGGVRMQGPFPVGNGVNRFDSNVLSTRKAEAAALAGWQLAPNPAADGQTTLRATRPLGAAQVRVRDVAGRLVREYAWSGTAPLTLDLSQQTAGLYVVEVAGATGSAHQKIQVR</sequence>
<feature type="chain" id="PRO_5018649215" evidence="2">
    <location>
        <begin position="21"/>
        <end position="446"/>
    </location>
</feature>
<dbReference type="EMBL" id="RXOF01000001">
    <property type="protein sequence ID" value="RTQ53700.1"/>
    <property type="molecule type" value="Genomic_DNA"/>
</dbReference>
<comment type="caution">
    <text evidence="5">The sequence shown here is derived from an EMBL/GenBank/DDBJ whole genome shotgun (WGS) entry which is preliminary data.</text>
</comment>
<dbReference type="Pfam" id="PF02012">
    <property type="entry name" value="BNR"/>
    <property type="match status" value="1"/>
</dbReference>
<name>A0A3S0JL42_9BACT</name>
<dbReference type="SUPFAM" id="SSF110296">
    <property type="entry name" value="Oligoxyloglucan reducing end-specific cellobiohydrolase"/>
    <property type="match status" value="1"/>
</dbReference>
<evidence type="ECO:0000256" key="2">
    <source>
        <dbReference type="SAM" id="SignalP"/>
    </source>
</evidence>
<protein>
    <submittedName>
        <fullName evidence="5">T9SS type A sorting domain-containing protein</fullName>
    </submittedName>
</protein>
<dbReference type="InterPro" id="IPR031778">
    <property type="entry name" value="Sortilin_N"/>
</dbReference>
<dbReference type="OrthoDB" id="610388at2"/>
<keyword evidence="1" id="KW-0677">Repeat</keyword>
<dbReference type="InterPro" id="IPR015943">
    <property type="entry name" value="WD40/YVTN_repeat-like_dom_sf"/>
</dbReference>
<dbReference type="AlphaFoldDB" id="A0A3S0JL42"/>
<dbReference type="Pfam" id="PF18962">
    <property type="entry name" value="Por_Secre_tail"/>
    <property type="match status" value="1"/>
</dbReference>
<dbReference type="InterPro" id="IPR026444">
    <property type="entry name" value="Secre_tail"/>
</dbReference>
<dbReference type="RefSeq" id="WP_126691627.1">
    <property type="nucleotide sequence ID" value="NZ_RXOF01000001.1"/>
</dbReference>
<feature type="domain" description="Secretion system C-terminal sorting" evidence="4">
    <location>
        <begin position="374"/>
        <end position="445"/>
    </location>
</feature>
<evidence type="ECO:0000313" key="5">
    <source>
        <dbReference type="EMBL" id="RTQ53700.1"/>
    </source>
</evidence>
<dbReference type="InterPro" id="IPR002860">
    <property type="entry name" value="BNR_rpt"/>
</dbReference>
<dbReference type="NCBIfam" id="TIGR04183">
    <property type="entry name" value="Por_Secre_tail"/>
    <property type="match status" value="1"/>
</dbReference>
<evidence type="ECO:0000256" key="1">
    <source>
        <dbReference type="ARBA" id="ARBA00022737"/>
    </source>
</evidence>
<proteinExistence type="predicted"/>
<feature type="domain" description="Sortilin N-terminal" evidence="3">
    <location>
        <begin position="164"/>
        <end position="268"/>
    </location>
</feature>
<accession>A0A3S0JL42</accession>
<dbReference type="Gene3D" id="2.130.10.10">
    <property type="entry name" value="YVTN repeat-like/Quinoprotein amine dehydrogenase"/>
    <property type="match status" value="2"/>
</dbReference>
<dbReference type="PANTHER" id="PTHR47199:SF2">
    <property type="entry name" value="PHOTOSYSTEM II STABILITY_ASSEMBLY FACTOR HCF136, CHLOROPLASTIC"/>
    <property type="match status" value="1"/>
</dbReference>
<feature type="signal peptide" evidence="2">
    <location>
        <begin position="1"/>
        <end position="20"/>
    </location>
</feature>
<evidence type="ECO:0000259" key="3">
    <source>
        <dbReference type="Pfam" id="PF15902"/>
    </source>
</evidence>
<gene>
    <name evidence="5" type="ORF">EJV47_02900</name>
</gene>
<evidence type="ECO:0000313" key="6">
    <source>
        <dbReference type="Proteomes" id="UP000282184"/>
    </source>
</evidence>
<keyword evidence="2" id="KW-0732">Signal</keyword>
<dbReference type="Pfam" id="PF15902">
    <property type="entry name" value="Sortilin-Vps10"/>
    <property type="match status" value="1"/>
</dbReference>
<dbReference type="Proteomes" id="UP000282184">
    <property type="component" value="Unassembled WGS sequence"/>
</dbReference>
<keyword evidence="6" id="KW-1185">Reference proteome</keyword>